<dbReference type="PROSITE" id="PS50600">
    <property type="entry name" value="ULP_PROTEASE"/>
    <property type="match status" value="1"/>
</dbReference>
<keyword evidence="8" id="KW-1185">Reference proteome</keyword>
<dbReference type="RefSeq" id="XP_056079968.1">
    <property type="nucleotide sequence ID" value="XM_056226228.1"/>
</dbReference>
<dbReference type="AlphaFoldDB" id="A0AA35IW55"/>
<dbReference type="Pfam" id="PF02902">
    <property type="entry name" value="Peptidase_C48"/>
    <property type="match status" value="1"/>
</dbReference>
<organism evidence="7 8">
    <name type="scientific">Saccharomyces mikatae IFO 1815</name>
    <dbReference type="NCBI Taxonomy" id="226126"/>
    <lineage>
        <taxon>Eukaryota</taxon>
        <taxon>Fungi</taxon>
        <taxon>Dikarya</taxon>
        <taxon>Ascomycota</taxon>
        <taxon>Saccharomycotina</taxon>
        <taxon>Saccharomycetes</taxon>
        <taxon>Saccharomycetales</taxon>
        <taxon>Saccharomycetaceae</taxon>
        <taxon>Saccharomyces</taxon>
    </lineage>
</organism>
<evidence type="ECO:0000256" key="1">
    <source>
        <dbReference type="ARBA" id="ARBA00005234"/>
    </source>
</evidence>
<protein>
    <recommendedName>
        <fullName evidence="6">Ubiquitin-like protease family profile domain-containing protein</fullName>
    </recommendedName>
</protein>
<feature type="region of interest" description="Disordered" evidence="5">
    <location>
        <begin position="117"/>
        <end position="137"/>
    </location>
</feature>
<dbReference type="Gene3D" id="1.10.418.20">
    <property type="match status" value="1"/>
</dbReference>
<evidence type="ECO:0000259" key="6">
    <source>
        <dbReference type="PROSITE" id="PS50600"/>
    </source>
</evidence>
<keyword evidence="3" id="KW-0378">Hydrolase</keyword>
<evidence type="ECO:0000256" key="3">
    <source>
        <dbReference type="ARBA" id="ARBA00022801"/>
    </source>
</evidence>
<feature type="domain" description="Ubiquitin-like protease family profile" evidence="6">
    <location>
        <begin position="433"/>
        <end position="591"/>
    </location>
</feature>
<name>A0AA35IW55_SACMI</name>
<sequence>MSVEVDKHKNSRQHNNNNAYSPLFSPISTYRCYPNHQKFNNRTKSIRSVSFSGVHKRRTNTSRFNYLSDRRVLSMEEVMKDRPERIKRGGLIEGLRETFWNSGRYLWHALVKNEPYDTNSTEVDTNDNSDLESRSSRVSSSIQYSVREESPLDIRKHKSDASMWVLPNKKRRIAHEDIGTPLDSSFSSLTSQQNGHDKISSITLSRDPFGWSKWKTSAIGSNPKSGTSAQSCFDKPQYGTTFIRRKKHMKQNINNTKLVSRAQSEEAIYLRQIFNGEYKVPKILKDERERQLKLMDMDREKDTGLKKSIIELTEKIKTILIESNKNRIQSTGENDDDLVFVKEKKVSSLERKHKDYLNQKLKFDKSILEFERDFKRYNEILNERKKIQEDLNKKKAKLAKKKLVPELSEKEDNQVQKVFASRENTQLMNRDNLEITVRDFKTLAPRRWLNDTIIEFFMKYIERSTPNTVAFNSFFYTNLSERGYQGVRRWMKRKKTQLDKLDKIFAPINLNQSHWALGVIDLRKKTIGYVDSLSNGPNAMSFAILNDLQKYVIEESKHTMGEDFDLIHLDCPQQPNGYDCGIYVCMNTLYGSADALLDFGYNDAIRMRKFIAHLILMDALK</sequence>
<evidence type="ECO:0000256" key="5">
    <source>
        <dbReference type="SAM" id="MobiDB-lite"/>
    </source>
</evidence>
<keyword evidence="4" id="KW-0788">Thiol protease</keyword>
<accession>A0AA35IW55</accession>
<dbReference type="EMBL" id="OX365772">
    <property type="protein sequence ID" value="CAI4036851.1"/>
    <property type="molecule type" value="Genomic_DNA"/>
</dbReference>
<dbReference type="SUPFAM" id="SSF54001">
    <property type="entry name" value="Cysteine proteinases"/>
    <property type="match status" value="1"/>
</dbReference>
<dbReference type="GeneID" id="80921776"/>
<dbReference type="GO" id="GO:0016929">
    <property type="term" value="F:deSUMOylase activity"/>
    <property type="evidence" value="ECO:0007669"/>
    <property type="project" value="TreeGrafter"/>
</dbReference>
<dbReference type="InterPro" id="IPR038765">
    <property type="entry name" value="Papain-like_cys_pep_sf"/>
</dbReference>
<comment type="similarity">
    <text evidence="1">Belongs to the peptidase C48 family.</text>
</comment>
<dbReference type="GO" id="GO:0005634">
    <property type="term" value="C:nucleus"/>
    <property type="evidence" value="ECO:0007669"/>
    <property type="project" value="TreeGrafter"/>
</dbReference>
<dbReference type="FunFam" id="3.30.310.130:FF:000008">
    <property type="entry name" value="Ubiquitin-like-specific protease 1"/>
    <property type="match status" value="1"/>
</dbReference>
<dbReference type="Proteomes" id="UP001161438">
    <property type="component" value="Chromosome 16"/>
</dbReference>
<evidence type="ECO:0000313" key="8">
    <source>
        <dbReference type="Proteomes" id="UP001161438"/>
    </source>
</evidence>
<evidence type="ECO:0000256" key="4">
    <source>
        <dbReference type="ARBA" id="ARBA00022807"/>
    </source>
</evidence>
<dbReference type="PANTHER" id="PTHR12606">
    <property type="entry name" value="SENTRIN/SUMO-SPECIFIC PROTEASE"/>
    <property type="match status" value="1"/>
</dbReference>
<keyword evidence="2" id="KW-0645">Protease</keyword>
<dbReference type="PANTHER" id="PTHR12606:SF154">
    <property type="entry name" value="UBIQUITIN-LIKE-SPECIFIC PROTEASE 1"/>
    <property type="match status" value="1"/>
</dbReference>
<dbReference type="GO" id="GO:0016926">
    <property type="term" value="P:protein desumoylation"/>
    <property type="evidence" value="ECO:0007669"/>
    <property type="project" value="TreeGrafter"/>
</dbReference>
<reference evidence="7" key="1">
    <citation type="submission" date="2022-10" db="EMBL/GenBank/DDBJ databases">
        <authorList>
            <person name="Byrne P K."/>
        </authorList>
    </citation>
    <scope>NUCLEOTIDE SEQUENCE</scope>
    <source>
        <strain evidence="7">IFO1815</strain>
    </source>
</reference>
<dbReference type="Gene3D" id="3.30.310.130">
    <property type="entry name" value="Ubiquitin-related"/>
    <property type="match status" value="1"/>
</dbReference>
<gene>
    <name evidence="7" type="primary">SMKI16G1480</name>
    <name evidence="7" type="ORF">SMKI_16G1480</name>
</gene>
<feature type="region of interest" description="Disordered" evidence="5">
    <location>
        <begin position="1"/>
        <end position="20"/>
    </location>
</feature>
<evidence type="ECO:0000313" key="7">
    <source>
        <dbReference type="EMBL" id="CAI4036851.1"/>
    </source>
</evidence>
<dbReference type="GO" id="GO:0006508">
    <property type="term" value="P:proteolysis"/>
    <property type="evidence" value="ECO:0007669"/>
    <property type="project" value="UniProtKB-KW"/>
</dbReference>
<dbReference type="InterPro" id="IPR003653">
    <property type="entry name" value="Peptidase_C48_C"/>
</dbReference>
<evidence type="ECO:0000256" key="2">
    <source>
        <dbReference type="ARBA" id="ARBA00022670"/>
    </source>
</evidence>
<proteinExistence type="inferred from homology"/>